<dbReference type="AlphaFoldDB" id="A0A5A9PFR4"/>
<dbReference type="PANTHER" id="PTHR46177">
    <property type="entry name" value="INTEGRASE CATALYTIC DOMAIN-CONTAINING PROTEIN"/>
    <property type="match status" value="1"/>
</dbReference>
<name>A0A5A9PFR4_9TELE</name>
<comment type="caution">
    <text evidence="2">The sequence shown here is derived from an EMBL/GenBank/DDBJ whole genome shotgun (WGS) entry which is preliminary data.</text>
</comment>
<proteinExistence type="predicted"/>
<reference evidence="2 3" key="1">
    <citation type="journal article" date="2019" name="Mol. Ecol. Resour.">
        <title>Chromosome-level genome assembly of Triplophysa tibetana, a fish adapted to the harsh high-altitude environment of the Tibetan Plateau.</title>
        <authorList>
            <person name="Yang X."/>
            <person name="Liu H."/>
            <person name="Ma Z."/>
            <person name="Zou Y."/>
            <person name="Zou M."/>
            <person name="Mao Y."/>
            <person name="Li X."/>
            <person name="Wang H."/>
            <person name="Chen T."/>
            <person name="Wang W."/>
            <person name="Yang R."/>
        </authorList>
    </citation>
    <scope>NUCLEOTIDE SEQUENCE [LARGE SCALE GENOMIC DNA]</scope>
    <source>
        <strain evidence="2">TTIB1903HZAU</strain>
        <tissue evidence="2">Muscle</tissue>
    </source>
</reference>
<gene>
    <name evidence="2" type="ORF">E1301_Tti019685</name>
</gene>
<accession>A0A5A9PFR4</accession>
<evidence type="ECO:0000313" key="3">
    <source>
        <dbReference type="Proteomes" id="UP000324632"/>
    </source>
</evidence>
<protein>
    <recommendedName>
        <fullName evidence="1">Integrase core domain-containing protein</fullName>
    </recommendedName>
</protein>
<evidence type="ECO:0000259" key="1">
    <source>
        <dbReference type="Pfam" id="PF24764"/>
    </source>
</evidence>
<keyword evidence="3" id="KW-1185">Reference proteome</keyword>
<dbReference type="PANTHER" id="PTHR46177:SF1">
    <property type="entry name" value="INTEGRASE CATALYTIC DOMAIN-CONTAINING PROTEIN"/>
    <property type="match status" value="1"/>
</dbReference>
<feature type="domain" description="Integrase core" evidence="1">
    <location>
        <begin position="117"/>
        <end position="203"/>
    </location>
</feature>
<sequence length="227" mass="26648">MDDRVRFYFDQGLAQTEIALCLSVIDNLNISVRHLRRRLSGLQLFRRRQYSDPERVVNFIASQLEGPGRLHGYRMMHERCRLSGLRLTRAMVREIQLSLDPLGVAERRGRRLRRRRYGVPGPNYLWQMDSYNKLKPYGIAVNGCIDGFSRHIIWMQAYFTNNNPRVIAGYYFRAVAERMGCCRIIRSDFGTENVHVNRLQEFLCEDSTGTVHGPKIIYSKVRQPQRH</sequence>
<dbReference type="Gene3D" id="3.30.420.10">
    <property type="entry name" value="Ribonuclease H-like superfamily/Ribonuclease H"/>
    <property type="match status" value="1"/>
</dbReference>
<evidence type="ECO:0000313" key="2">
    <source>
        <dbReference type="EMBL" id="KAA0720555.1"/>
    </source>
</evidence>
<organism evidence="2 3">
    <name type="scientific">Triplophysa tibetana</name>
    <dbReference type="NCBI Taxonomy" id="1572043"/>
    <lineage>
        <taxon>Eukaryota</taxon>
        <taxon>Metazoa</taxon>
        <taxon>Chordata</taxon>
        <taxon>Craniata</taxon>
        <taxon>Vertebrata</taxon>
        <taxon>Euteleostomi</taxon>
        <taxon>Actinopterygii</taxon>
        <taxon>Neopterygii</taxon>
        <taxon>Teleostei</taxon>
        <taxon>Ostariophysi</taxon>
        <taxon>Cypriniformes</taxon>
        <taxon>Nemacheilidae</taxon>
        <taxon>Triplophysa</taxon>
    </lineage>
</organism>
<dbReference type="Pfam" id="PF24764">
    <property type="entry name" value="rva_4"/>
    <property type="match status" value="1"/>
</dbReference>
<dbReference type="Proteomes" id="UP000324632">
    <property type="component" value="Chromosome 6"/>
</dbReference>
<dbReference type="GO" id="GO:0003676">
    <property type="term" value="F:nucleic acid binding"/>
    <property type="evidence" value="ECO:0007669"/>
    <property type="project" value="InterPro"/>
</dbReference>
<dbReference type="InterPro" id="IPR036397">
    <property type="entry name" value="RNaseH_sf"/>
</dbReference>
<dbReference type="EMBL" id="SOYY01000006">
    <property type="protein sequence ID" value="KAA0720555.1"/>
    <property type="molecule type" value="Genomic_DNA"/>
</dbReference>
<dbReference type="InterPro" id="IPR058913">
    <property type="entry name" value="Integrase_dom_put"/>
</dbReference>